<keyword evidence="3" id="KW-0201">Cytochrome c-type biogenesis</keyword>
<proteinExistence type="inferred from homology"/>
<dbReference type="PROSITE" id="PS51352">
    <property type="entry name" value="THIOREDOXIN_2"/>
    <property type="match status" value="1"/>
</dbReference>
<evidence type="ECO:0000256" key="2">
    <source>
        <dbReference type="ARBA" id="ARBA00007758"/>
    </source>
</evidence>
<dbReference type="InterPro" id="IPR050553">
    <property type="entry name" value="Thioredoxin_ResA/DsbE_sf"/>
</dbReference>
<dbReference type="SUPFAM" id="SSF52833">
    <property type="entry name" value="Thioredoxin-like"/>
    <property type="match status" value="1"/>
</dbReference>
<dbReference type="AlphaFoldDB" id="A0A9Q8X238"/>
<evidence type="ECO:0000313" key="9">
    <source>
        <dbReference type="Proteomes" id="UP001056381"/>
    </source>
</evidence>
<dbReference type="GO" id="GO:0015036">
    <property type="term" value="F:disulfide oxidoreductase activity"/>
    <property type="evidence" value="ECO:0007669"/>
    <property type="project" value="InterPro"/>
</dbReference>
<keyword evidence="9" id="KW-1185">Reference proteome</keyword>
<comment type="similarity">
    <text evidence="2">Belongs to the thioredoxin family. DsbE subfamily.</text>
</comment>
<dbReference type="Pfam" id="PF08534">
    <property type="entry name" value="Redoxin"/>
    <property type="match status" value="1"/>
</dbReference>
<dbReference type="InterPro" id="IPR004799">
    <property type="entry name" value="Periplasmic_diS_OxRdtase_DsbE"/>
</dbReference>
<keyword evidence="6" id="KW-0472">Membrane</keyword>
<dbReference type="GO" id="GO:0030288">
    <property type="term" value="C:outer membrane-bounded periplasmic space"/>
    <property type="evidence" value="ECO:0007669"/>
    <property type="project" value="InterPro"/>
</dbReference>
<dbReference type="NCBIfam" id="TIGR00385">
    <property type="entry name" value="dsbE"/>
    <property type="match status" value="1"/>
</dbReference>
<dbReference type="GO" id="GO:0005886">
    <property type="term" value="C:plasma membrane"/>
    <property type="evidence" value="ECO:0007669"/>
    <property type="project" value="UniProtKB-SubCell"/>
</dbReference>
<dbReference type="PANTHER" id="PTHR42852">
    <property type="entry name" value="THIOL:DISULFIDE INTERCHANGE PROTEIN DSBE"/>
    <property type="match status" value="1"/>
</dbReference>
<dbReference type="Proteomes" id="UP001056381">
    <property type="component" value="Chromosome"/>
</dbReference>
<dbReference type="EMBL" id="CP097966">
    <property type="protein sequence ID" value="URQ62852.1"/>
    <property type="molecule type" value="Genomic_DNA"/>
</dbReference>
<name>A0A9Q8X238_9GAMM</name>
<evidence type="ECO:0000256" key="3">
    <source>
        <dbReference type="ARBA" id="ARBA00022748"/>
    </source>
</evidence>
<keyword evidence="4" id="KW-1015">Disulfide bond</keyword>
<gene>
    <name evidence="8" type="ORF">M9B40_03765</name>
</gene>
<keyword evidence="6" id="KW-0812">Transmembrane</keyword>
<reference evidence="8" key="1">
    <citation type="submission" date="2022-05" db="EMBL/GenBank/DDBJ databases">
        <title>Single-amplified genomics reveal most streamlined microbe among free-living bacteria.</title>
        <authorList>
            <person name="Roda-Garcia J."/>
            <person name="Haro-Moreno J.M."/>
            <person name="Rodriguez-Valera F."/>
            <person name="Almagro-Moreno S."/>
            <person name="Lopez-Perez M."/>
        </authorList>
    </citation>
    <scope>NUCLEOTIDE SEQUENCE</scope>
    <source>
        <strain evidence="8">TMED112-D2-2</strain>
    </source>
</reference>
<evidence type="ECO:0000256" key="4">
    <source>
        <dbReference type="ARBA" id="ARBA00023157"/>
    </source>
</evidence>
<comment type="subcellular location">
    <subcellularLocation>
        <location evidence="1">Cell inner membrane</location>
        <topology evidence="1">Single-pass membrane protein</topology>
        <orientation evidence="1">Periplasmic side</orientation>
    </subcellularLocation>
</comment>
<accession>A0A9Q8X238</accession>
<dbReference type="InterPro" id="IPR013740">
    <property type="entry name" value="Redoxin"/>
</dbReference>
<keyword evidence="6" id="KW-1133">Transmembrane helix</keyword>
<evidence type="ECO:0000313" key="8">
    <source>
        <dbReference type="EMBL" id="URQ62852.1"/>
    </source>
</evidence>
<organism evidence="8 9">
    <name type="scientific">SAR86 cluster bacterium</name>
    <dbReference type="NCBI Taxonomy" id="2030880"/>
    <lineage>
        <taxon>Bacteria</taxon>
        <taxon>Pseudomonadati</taxon>
        <taxon>Pseudomonadota</taxon>
        <taxon>Gammaproteobacteria</taxon>
        <taxon>SAR86 cluster</taxon>
    </lineage>
</organism>
<sequence length="169" mass="19506">MNRIFIVFVSFLIIGMIYLFSYSLSKPEISRINNQTGKDLPEFKNLVDLNQEIFDQEELLKGKVLLNVWASWCITCKVEHPFLKKISEEKNLKIVGINYKDQLSDAISYLEDNGDPYDNSIFDLGGDYSLKLGVIGAPETFLVIDGKIVSHRVGELNRKIWERDFESFF</sequence>
<evidence type="ECO:0000259" key="7">
    <source>
        <dbReference type="PROSITE" id="PS51352"/>
    </source>
</evidence>
<dbReference type="InterPro" id="IPR013766">
    <property type="entry name" value="Thioredoxin_domain"/>
</dbReference>
<evidence type="ECO:0000256" key="5">
    <source>
        <dbReference type="ARBA" id="ARBA00023284"/>
    </source>
</evidence>
<evidence type="ECO:0000256" key="6">
    <source>
        <dbReference type="SAM" id="Phobius"/>
    </source>
</evidence>
<dbReference type="PANTHER" id="PTHR42852:SF6">
    <property type="entry name" value="THIOL:DISULFIDE INTERCHANGE PROTEIN DSBE"/>
    <property type="match status" value="1"/>
</dbReference>
<dbReference type="InterPro" id="IPR036249">
    <property type="entry name" value="Thioredoxin-like_sf"/>
</dbReference>
<protein>
    <submittedName>
        <fullName evidence="8">DsbE family thiol:disulfide interchange protein</fullName>
    </submittedName>
</protein>
<dbReference type="GO" id="GO:0017004">
    <property type="term" value="P:cytochrome complex assembly"/>
    <property type="evidence" value="ECO:0007669"/>
    <property type="project" value="UniProtKB-KW"/>
</dbReference>
<feature type="transmembrane region" description="Helical" evidence="6">
    <location>
        <begin position="6"/>
        <end position="24"/>
    </location>
</feature>
<feature type="domain" description="Thioredoxin" evidence="7">
    <location>
        <begin position="34"/>
        <end position="169"/>
    </location>
</feature>
<keyword evidence="5" id="KW-0676">Redox-active center</keyword>
<evidence type="ECO:0000256" key="1">
    <source>
        <dbReference type="ARBA" id="ARBA00004383"/>
    </source>
</evidence>
<dbReference type="Gene3D" id="3.40.30.10">
    <property type="entry name" value="Glutaredoxin"/>
    <property type="match status" value="1"/>
</dbReference>